<dbReference type="PRINTS" id="PR00982">
    <property type="entry name" value="TRNASYNTHLYS"/>
</dbReference>
<dbReference type="GO" id="GO:0005829">
    <property type="term" value="C:cytosol"/>
    <property type="evidence" value="ECO:0007669"/>
    <property type="project" value="TreeGrafter"/>
</dbReference>
<reference evidence="6" key="1">
    <citation type="submission" date="2021-04" db="EMBL/GenBank/DDBJ databases">
        <title>Genome based classification of Actinospica acidithermotolerans sp. nov., an actinobacterium isolated from an Indonesian hot spring.</title>
        <authorList>
            <person name="Kusuma A.B."/>
            <person name="Putra K.E."/>
            <person name="Nafisah S."/>
            <person name="Loh J."/>
            <person name="Nouioui I."/>
            <person name="Goodfellow M."/>
        </authorList>
    </citation>
    <scope>NUCLEOTIDE SEQUENCE</scope>
    <source>
        <strain evidence="6">MGRD01-02</strain>
    </source>
</reference>
<evidence type="ECO:0000313" key="6">
    <source>
        <dbReference type="EMBL" id="MBR7825809.1"/>
    </source>
</evidence>
<evidence type="ECO:0000256" key="4">
    <source>
        <dbReference type="ARBA" id="ARBA00023146"/>
    </source>
</evidence>
<organism evidence="6 7">
    <name type="scientific">Actinospica acidithermotolerans</name>
    <dbReference type="NCBI Taxonomy" id="2828514"/>
    <lineage>
        <taxon>Bacteria</taxon>
        <taxon>Bacillati</taxon>
        <taxon>Actinomycetota</taxon>
        <taxon>Actinomycetes</taxon>
        <taxon>Catenulisporales</taxon>
        <taxon>Actinospicaceae</taxon>
        <taxon>Actinospica</taxon>
    </lineage>
</organism>
<keyword evidence="2" id="KW-0547">Nucleotide-binding</keyword>
<evidence type="ECO:0000256" key="3">
    <source>
        <dbReference type="ARBA" id="ARBA00022840"/>
    </source>
</evidence>
<dbReference type="InterPro" id="IPR004364">
    <property type="entry name" value="Aa-tRNA-synt_II"/>
</dbReference>
<feature type="domain" description="Aminoacyl-transfer RNA synthetases class-II family profile" evidence="5">
    <location>
        <begin position="315"/>
        <end position="582"/>
    </location>
</feature>
<dbReference type="RefSeq" id="WP_212516964.1">
    <property type="nucleotide sequence ID" value="NZ_JAGSOH010000009.1"/>
</dbReference>
<dbReference type="GO" id="GO:0006430">
    <property type="term" value="P:lysyl-tRNA aminoacylation"/>
    <property type="evidence" value="ECO:0007669"/>
    <property type="project" value="InterPro"/>
</dbReference>
<evidence type="ECO:0000256" key="2">
    <source>
        <dbReference type="ARBA" id="ARBA00022741"/>
    </source>
</evidence>
<evidence type="ECO:0000259" key="5">
    <source>
        <dbReference type="PROSITE" id="PS50862"/>
    </source>
</evidence>
<dbReference type="EMBL" id="JAGSOH010000009">
    <property type="protein sequence ID" value="MBR7825809.1"/>
    <property type="molecule type" value="Genomic_DNA"/>
</dbReference>
<dbReference type="Pfam" id="PF00152">
    <property type="entry name" value="tRNA-synt_2"/>
    <property type="match status" value="1"/>
</dbReference>
<dbReference type="Proteomes" id="UP000676325">
    <property type="component" value="Unassembled WGS sequence"/>
</dbReference>
<dbReference type="PROSITE" id="PS50862">
    <property type="entry name" value="AA_TRNA_LIGASE_II"/>
    <property type="match status" value="1"/>
</dbReference>
<protein>
    <recommendedName>
        <fullName evidence="5">Aminoacyl-transfer RNA synthetases class-II family profile domain-containing protein</fullName>
    </recommendedName>
</protein>
<sequence>MSTIPELARRAAQLHASSPPRSWNAARELLESAQYLFPPHLDQTPAEAVLIMAGIARLLERGPVPAVELLSHRMEAQQPSALIPASASGPAEYDVLLLSLAAATPQGEQPWPAGEVDHDALRDVLTALTGPISCRAAVLRACAVVFLLRLMPSLEDDRRRIALRRLVWLADPRSESPQELLLALTGRGDPLAPALETLDRDPSGHVLNAFPLKDWARTSATGEHLRLAGRVLNVRRHSKVTFANLAWAQQSVQLCLESKVGLRLRPGDLVVVDGQIRATRSGQQAMFVEHLECGIRGAIPRRPAPMDTVDVLDPVRRYLQNAGFTEAVTPILSDGYRGGAARPFTTWAHSAEKNQYLRVTTEPALLELIASGYTRCYEIGPSFRNEGLRGRPVKEFTMLEAYAADLDRPAMLEHVSRLITAAYPGAPALQQWTFDDAFLHLSGLRTCDTSAISALAATRIPEYAARTSDPDLLVRRLWRNELRSQLTGHIAITQIPGPSSPLIEGEGRAAARTWIYLHGVEIAEISRNERRPDVLAAAFAQQFARDPHPVHREYQQILDTFTSGLPPVVGVGLGMNRLAHVVDRHRTRRS</sequence>
<dbReference type="SUPFAM" id="SSF55681">
    <property type="entry name" value="Class II aaRS and biotin synthetases"/>
    <property type="match status" value="1"/>
</dbReference>
<dbReference type="GO" id="GO:0000049">
    <property type="term" value="F:tRNA binding"/>
    <property type="evidence" value="ECO:0007669"/>
    <property type="project" value="TreeGrafter"/>
</dbReference>
<dbReference type="Gene3D" id="3.30.930.10">
    <property type="entry name" value="Bira Bifunctional Protein, Domain 2"/>
    <property type="match status" value="1"/>
</dbReference>
<keyword evidence="3" id="KW-0067">ATP-binding</keyword>
<evidence type="ECO:0000256" key="1">
    <source>
        <dbReference type="ARBA" id="ARBA00022598"/>
    </source>
</evidence>
<dbReference type="InterPro" id="IPR006195">
    <property type="entry name" value="aa-tRNA-synth_II"/>
</dbReference>
<dbReference type="GO" id="GO:0005524">
    <property type="term" value="F:ATP binding"/>
    <property type="evidence" value="ECO:0007669"/>
    <property type="project" value="UniProtKB-KW"/>
</dbReference>
<keyword evidence="4" id="KW-0030">Aminoacyl-tRNA synthetase</keyword>
<dbReference type="InterPro" id="IPR045864">
    <property type="entry name" value="aa-tRNA-synth_II/BPL/LPL"/>
</dbReference>
<dbReference type="Gene3D" id="2.40.50.140">
    <property type="entry name" value="Nucleic acid-binding proteins"/>
    <property type="match status" value="1"/>
</dbReference>
<accession>A0A941IG74</accession>
<dbReference type="InterPro" id="IPR012340">
    <property type="entry name" value="NA-bd_OB-fold"/>
</dbReference>
<dbReference type="InterPro" id="IPR018149">
    <property type="entry name" value="Lys-tRNA-synth_II_C"/>
</dbReference>
<dbReference type="AlphaFoldDB" id="A0A941IG74"/>
<comment type="caution">
    <text evidence="6">The sequence shown here is derived from an EMBL/GenBank/DDBJ whole genome shotgun (WGS) entry which is preliminary data.</text>
</comment>
<proteinExistence type="predicted"/>
<evidence type="ECO:0000313" key="7">
    <source>
        <dbReference type="Proteomes" id="UP000676325"/>
    </source>
</evidence>
<gene>
    <name evidence="6" type="ORF">KDK95_05775</name>
</gene>
<dbReference type="PANTHER" id="PTHR42918">
    <property type="entry name" value="LYSYL-TRNA SYNTHETASE"/>
    <property type="match status" value="1"/>
</dbReference>
<dbReference type="SUPFAM" id="SSF50249">
    <property type="entry name" value="Nucleic acid-binding proteins"/>
    <property type="match status" value="1"/>
</dbReference>
<name>A0A941IG74_9ACTN</name>
<keyword evidence="7" id="KW-1185">Reference proteome</keyword>
<dbReference type="GO" id="GO:0004824">
    <property type="term" value="F:lysine-tRNA ligase activity"/>
    <property type="evidence" value="ECO:0007669"/>
    <property type="project" value="InterPro"/>
</dbReference>
<keyword evidence="1" id="KW-0436">Ligase</keyword>
<dbReference type="PANTHER" id="PTHR42918:SF15">
    <property type="entry name" value="LYSINE--TRNA LIGASE, CHLOROPLASTIC_MITOCHONDRIAL"/>
    <property type="match status" value="1"/>
</dbReference>